<organism evidence="4 5">
    <name type="scientific">Lentibacillus persicus</name>
    <dbReference type="NCBI Taxonomy" id="640948"/>
    <lineage>
        <taxon>Bacteria</taxon>
        <taxon>Bacillati</taxon>
        <taxon>Bacillota</taxon>
        <taxon>Bacilli</taxon>
        <taxon>Bacillales</taxon>
        <taxon>Bacillaceae</taxon>
        <taxon>Lentibacillus</taxon>
    </lineage>
</organism>
<dbReference type="InterPro" id="IPR001650">
    <property type="entry name" value="Helicase_C-like"/>
</dbReference>
<dbReference type="SMART" id="SM00490">
    <property type="entry name" value="HELICc"/>
    <property type="match status" value="1"/>
</dbReference>
<dbReference type="Pfam" id="PF11907">
    <property type="entry name" value="DUF3427"/>
    <property type="match status" value="1"/>
</dbReference>
<dbReference type="PANTHER" id="PTHR47962:SF7">
    <property type="entry name" value="MITOCHONDRIAL ATP-DEPENDENT HELICASE IRC3-RELATED"/>
    <property type="match status" value="1"/>
</dbReference>
<dbReference type="Proteomes" id="UP000199474">
    <property type="component" value="Unassembled WGS sequence"/>
</dbReference>
<dbReference type="CDD" id="cd18799">
    <property type="entry name" value="SF2_C_EcoAI-like"/>
    <property type="match status" value="1"/>
</dbReference>
<evidence type="ECO:0000313" key="5">
    <source>
        <dbReference type="Proteomes" id="UP000199474"/>
    </source>
</evidence>
<dbReference type="InterPro" id="IPR021835">
    <property type="entry name" value="DUF3427"/>
</dbReference>
<feature type="domain" description="Helicase C-terminal" evidence="3">
    <location>
        <begin position="556"/>
        <end position="716"/>
    </location>
</feature>
<dbReference type="InterPro" id="IPR001736">
    <property type="entry name" value="PLipase_D/transphosphatidylase"/>
</dbReference>
<dbReference type="RefSeq" id="WP_090082519.1">
    <property type="nucleotide sequence ID" value="NZ_FOMR01000003.1"/>
</dbReference>
<dbReference type="InterPro" id="IPR052511">
    <property type="entry name" value="ATP-dep_Helicase"/>
</dbReference>
<dbReference type="SMART" id="SM00487">
    <property type="entry name" value="DEXDc"/>
    <property type="match status" value="1"/>
</dbReference>
<dbReference type="EMBL" id="FOMR01000003">
    <property type="protein sequence ID" value="SFD68286.1"/>
    <property type="molecule type" value="Genomic_DNA"/>
</dbReference>
<sequence length="1052" mass="122752">MLYEGIYEEIITKEIKQSLEKLEGQDYEIGRESLDVEEAQKKLAAYISEITRKALYFIRDKHDKKDDRGALLKQIQASNALIHKLSELLPEGDFKRLELDQEGEILTSIYSRLNNVRSVKDENPVRPVTPISESSLFTGAQAEPNMINELRNEILSSDQIDMLVSFIKWSGIRGIMPELREFTEKKGGKLRIITTSYMQATDYKAIMELSQLPNTEIKISYDVERTRLHAKAYMFKRDTNFSTAYIGSSNLSNPALTSGLEWNVKITEKDSFDVMRKVDATFETYWNNEEFESFYYEKEDDHEYLKSSLSKKEQDNEPIHFSFEIKPYYFQKEILENLDVERKVHGQYNNLLVAATGVGKTVISAFDYKRFVQENGAPQRLLFVAHREEILKQSLDTFRAIMQDLNFGDLLVGPNQPESIEHLFISIQSFNSRKLYEHTSSDYYDFIIVDEFHHAAADSYQRLLQYYQPKVLLGLTATPERMDGKSILPYFDDRIAAEMRLTEAVDQKLLSPFQYFCVTDSVDLSQVTWRNHGYDVRELENLYTSDTMRAQQILKSVKSYVTDLDQVKGLGFCVGVKHARFMADFFNQRGVASIALHGDSDTRTRETAKKELESGSIKFIFVADLYNEGVDIPAVNTTLFLRPTESLTVFLQQLGRGLRLYEDKECLTVLDFIGQAHKNYNFEDKFRALVGKTKHSIRHYVENGFSSLPRGSLIVMEKQAKNYVLRNVKQLSNRRSHMIQKLKDFQFNSNQPLTLNNFLAYYQLSIYDFYGKSGDRSFSRIQVEAGIKEDYYFQDEKMVTKRLPNLFYLNSKTLLDFYSLYLTDFAVRSEEERLMANMFYYSFYQKAPQEEGFDSIESGIKYIISVPEIKEEIIQILDYNRQHLTEMEFMHDLEYPSPLRVHANYNINQIMAAMDYYNEDKAPNFQEGVKHFKEKNTDAFFITLNKSEKDFSPSTLYEDYAINEQLFHWQTQSTVTPTSPTAKRYINHRANNHQIMLFVREYKKENGYTSPYIFLGTADYVQHSGSKPMNFVWRLRREMPPMFLPKANKNVL</sequence>
<dbReference type="Pfam" id="PF00271">
    <property type="entry name" value="Helicase_C"/>
    <property type="match status" value="1"/>
</dbReference>
<dbReference type="InterPro" id="IPR006935">
    <property type="entry name" value="Helicase/UvrB_N"/>
</dbReference>
<dbReference type="InterPro" id="IPR027417">
    <property type="entry name" value="P-loop_NTPase"/>
</dbReference>
<evidence type="ECO:0000259" key="2">
    <source>
        <dbReference type="PROSITE" id="PS51192"/>
    </source>
</evidence>
<feature type="domain" description="Helicase ATP-binding" evidence="2">
    <location>
        <begin position="341"/>
        <end position="497"/>
    </location>
</feature>
<dbReference type="Gene3D" id="3.40.50.300">
    <property type="entry name" value="P-loop containing nucleotide triphosphate hydrolases"/>
    <property type="match status" value="2"/>
</dbReference>
<keyword evidence="5" id="KW-1185">Reference proteome</keyword>
<dbReference type="SUPFAM" id="SSF56024">
    <property type="entry name" value="Phospholipase D/nuclease"/>
    <property type="match status" value="1"/>
</dbReference>
<dbReference type="OrthoDB" id="9802848at2"/>
<dbReference type="PANTHER" id="PTHR47962">
    <property type="entry name" value="ATP-DEPENDENT HELICASE LHR-RELATED-RELATED"/>
    <property type="match status" value="1"/>
</dbReference>
<dbReference type="STRING" id="640948.SAMN05216238_103136"/>
<feature type="domain" description="PLD phosphodiesterase" evidence="1">
    <location>
        <begin position="224"/>
        <end position="255"/>
    </location>
</feature>
<dbReference type="PROSITE" id="PS51192">
    <property type="entry name" value="HELICASE_ATP_BIND_1"/>
    <property type="match status" value="1"/>
</dbReference>
<reference evidence="5" key="1">
    <citation type="submission" date="2016-10" db="EMBL/GenBank/DDBJ databases">
        <authorList>
            <person name="Varghese N."/>
            <person name="Submissions S."/>
        </authorList>
    </citation>
    <scope>NUCLEOTIDE SEQUENCE [LARGE SCALE GENOMIC DNA]</scope>
    <source>
        <strain evidence="5">DSM 22530</strain>
    </source>
</reference>
<dbReference type="GO" id="GO:0006793">
    <property type="term" value="P:phosphorus metabolic process"/>
    <property type="evidence" value="ECO:0007669"/>
    <property type="project" value="UniProtKB-ARBA"/>
</dbReference>
<protein>
    <submittedName>
        <fullName evidence="4">Superfamily II DNA or RNA helicase</fullName>
    </submittedName>
</protein>
<dbReference type="GO" id="GO:0005524">
    <property type="term" value="F:ATP binding"/>
    <property type="evidence" value="ECO:0007669"/>
    <property type="project" value="InterPro"/>
</dbReference>
<dbReference type="CDD" id="cd09203">
    <property type="entry name" value="PLDc_N_DEXD_b1"/>
    <property type="match status" value="1"/>
</dbReference>
<evidence type="ECO:0000259" key="3">
    <source>
        <dbReference type="PROSITE" id="PS51194"/>
    </source>
</evidence>
<gene>
    <name evidence="4" type="ORF">SAMN05216238_103136</name>
</gene>
<dbReference type="CDD" id="cd18032">
    <property type="entry name" value="DEXHc_RE_I_III_res"/>
    <property type="match status" value="1"/>
</dbReference>
<keyword evidence="4" id="KW-0378">Hydrolase</keyword>
<dbReference type="SUPFAM" id="SSF52540">
    <property type="entry name" value="P-loop containing nucleoside triphosphate hydrolases"/>
    <property type="match status" value="1"/>
</dbReference>
<evidence type="ECO:0000259" key="1">
    <source>
        <dbReference type="PROSITE" id="PS50035"/>
    </source>
</evidence>
<dbReference type="InterPro" id="IPR025202">
    <property type="entry name" value="PLD-like_dom"/>
</dbReference>
<dbReference type="Pfam" id="PF04851">
    <property type="entry name" value="ResIII"/>
    <property type="match status" value="1"/>
</dbReference>
<dbReference type="GO" id="GO:0016887">
    <property type="term" value="F:ATP hydrolysis activity"/>
    <property type="evidence" value="ECO:0007669"/>
    <property type="project" value="TreeGrafter"/>
</dbReference>
<dbReference type="Gene3D" id="3.30.870.10">
    <property type="entry name" value="Endonuclease Chain A"/>
    <property type="match status" value="1"/>
</dbReference>
<dbReference type="GO" id="GO:0003677">
    <property type="term" value="F:DNA binding"/>
    <property type="evidence" value="ECO:0007669"/>
    <property type="project" value="InterPro"/>
</dbReference>
<proteinExistence type="predicted"/>
<dbReference type="PROSITE" id="PS51194">
    <property type="entry name" value="HELICASE_CTER"/>
    <property type="match status" value="1"/>
</dbReference>
<dbReference type="AlphaFoldDB" id="A0A1I1UBP8"/>
<accession>A0A1I1UBP8</accession>
<dbReference type="InterPro" id="IPR014001">
    <property type="entry name" value="Helicase_ATP-bd"/>
</dbReference>
<keyword evidence="4" id="KW-0547">Nucleotide-binding</keyword>
<dbReference type="PROSITE" id="PS50035">
    <property type="entry name" value="PLD"/>
    <property type="match status" value="1"/>
</dbReference>
<keyword evidence="4" id="KW-0067">ATP-binding</keyword>
<dbReference type="Pfam" id="PF13091">
    <property type="entry name" value="PLDc_2"/>
    <property type="match status" value="1"/>
</dbReference>
<evidence type="ECO:0000313" key="4">
    <source>
        <dbReference type="EMBL" id="SFD68286.1"/>
    </source>
</evidence>
<dbReference type="GO" id="GO:0004386">
    <property type="term" value="F:helicase activity"/>
    <property type="evidence" value="ECO:0007669"/>
    <property type="project" value="UniProtKB-KW"/>
</dbReference>
<name>A0A1I1UBP8_9BACI</name>
<keyword evidence="4" id="KW-0347">Helicase</keyword>